<dbReference type="RefSeq" id="WP_060777703.1">
    <property type="nucleotide sequence ID" value="NZ_CAJHLH010000003.1"/>
</dbReference>
<dbReference type="InterPro" id="IPR014729">
    <property type="entry name" value="Rossmann-like_a/b/a_fold"/>
</dbReference>
<dbReference type="KEGG" id="aun:AWM73_01180"/>
<dbReference type="OrthoDB" id="9776919at2"/>
<proteinExistence type="predicted"/>
<dbReference type="InterPro" id="IPR052188">
    <property type="entry name" value="Ni-pincer_cofactor_biosynth"/>
</dbReference>
<reference evidence="3" key="2">
    <citation type="submission" date="2022-09" db="EMBL/GenBank/DDBJ databases">
        <title>Aerococcus urinae taxonomy study.</title>
        <authorList>
            <person name="Christensen J."/>
            <person name="Senneby E."/>
        </authorList>
    </citation>
    <scope>NUCLEOTIDE SEQUENCE</scope>
    <source>
        <strain evidence="3">NLD-066-U95</strain>
    </source>
</reference>
<protein>
    <submittedName>
        <fullName evidence="4">ATP-dependent sacrificial sulfur transferase LarE</fullName>
    </submittedName>
</protein>
<evidence type="ECO:0000313" key="3">
    <source>
        <dbReference type="EMBL" id="MCY3053304.1"/>
    </source>
</evidence>
<dbReference type="PANTHER" id="PTHR43169">
    <property type="entry name" value="EXSB FAMILY PROTEIN"/>
    <property type="match status" value="1"/>
</dbReference>
<dbReference type="AlphaFoldDB" id="A0A0X8FDM7"/>
<dbReference type="Proteomes" id="UP000594771">
    <property type="component" value="Chromosome"/>
</dbReference>
<name>A0A0X8FDM7_9LACT</name>
<evidence type="ECO:0000313" key="4">
    <source>
        <dbReference type="EMBL" id="QPS01469.1"/>
    </source>
</evidence>
<feature type="domain" description="NAD/GMP synthase" evidence="2">
    <location>
        <begin position="17"/>
        <end position="83"/>
    </location>
</feature>
<dbReference type="GO" id="GO:0016783">
    <property type="term" value="F:sulfurtransferase activity"/>
    <property type="evidence" value="ECO:0007669"/>
    <property type="project" value="InterPro"/>
</dbReference>
<dbReference type="InterPro" id="IPR005232">
    <property type="entry name" value="LarE"/>
</dbReference>
<dbReference type="GeneID" id="35767093"/>
<dbReference type="Pfam" id="PF02540">
    <property type="entry name" value="NAD_synthase"/>
    <property type="match status" value="1"/>
</dbReference>
<evidence type="ECO:0000313" key="5">
    <source>
        <dbReference type="Proteomes" id="UP000594771"/>
    </source>
</evidence>
<evidence type="ECO:0000313" key="6">
    <source>
        <dbReference type="Proteomes" id="UP001069145"/>
    </source>
</evidence>
<dbReference type="GO" id="GO:0006163">
    <property type="term" value="P:purine nucleotide metabolic process"/>
    <property type="evidence" value="ECO:0007669"/>
    <property type="project" value="UniProtKB-ARBA"/>
</dbReference>
<dbReference type="Gene3D" id="3.40.50.620">
    <property type="entry name" value="HUPs"/>
    <property type="match status" value="1"/>
</dbReference>
<dbReference type="EMBL" id="CP065662">
    <property type="protein sequence ID" value="QPS01469.1"/>
    <property type="molecule type" value="Genomic_DNA"/>
</dbReference>
<gene>
    <name evidence="4" type="primary">larE</name>
    <name evidence="4" type="ORF">I6G68_08875</name>
    <name evidence="3" type="ORF">ODY43_04790</name>
</gene>
<evidence type="ECO:0000256" key="1">
    <source>
        <dbReference type="PIRSR" id="PIRSR006661-1"/>
    </source>
</evidence>
<dbReference type="SUPFAM" id="SSF52402">
    <property type="entry name" value="Adenine nucleotide alpha hydrolases-like"/>
    <property type="match status" value="1"/>
</dbReference>
<keyword evidence="6" id="KW-1185">Reference proteome</keyword>
<dbReference type="NCBIfam" id="TIGR00268">
    <property type="entry name" value="ATP-dependent sacrificial sulfur transferase LarE"/>
    <property type="match status" value="1"/>
</dbReference>
<dbReference type="EMBL" id="JAOTML010000004">
    <property type="protein sequence ID" value="MCY3053304.1"/>
    <property type="molecule type" value="Genomic_DNA"/>
</dbReference>
<dbReference type="PANTHER" id="PTHR43169:SF2">
    <property type="entry name" value="NAD_GMP SYNTHASE DOMAIN-CONTAINING PROTEIN"/>
    <property type="match status" value="1"/>
</dbReference>
<dbReference type="InterPro" id="IPR022310">
    <property type="entry name" value="NAD/GMP_synthase"/>
</dbReference>
<keyword evidence="4" id="KW-0808">Transferase</keyword>
<dbReference type="CDD" id="cd01990">
    <property type="entry name" value="LarE-like"/>
    <property type="match status" value="1"/>
</dbReference>
<evidence type="ECO:0000259" key="2">
    <source>
        <dbReference type="Pfam" id="PF02540"/>
    </source>
</evidence>
<accession>A0A0X8FDM7</accession>
<organism evidence="4 5">
    <name type="scientific">Aerococcus urinae</name>
    <dbReference type="NCBI Taxonomy" id="1376"/>
    <lineage>
        <taxon>Bacteria</taxon>
        <taxon>Bacillati</taxon>
        <taxon>Bacillota</taxon>
        <taxon>Bacilli</taxon>
        <taxon>Lactobacillales</taxon>
        <taxon>Aerococcaceae</taxon>
        <taxon>Aerococcus</taxon>
    </lineage>
</organism>
<dbReference type="Proteomes" id="UP001069145">
    <property type="component" value="Unassembled WGS sequence"/>
</dbReference>
<sequence length="264" mass="30251">MEQKKLQQLESLLKEMGQVCVAFSGGVDSTLLLYLARKLLGKENTLAIIIQSDLVSEADDQEALALAQAMDVESQLIPVKELEDPRIQKNDENIWYYSKLLFYQAVQKAAKAQNKDYVLVDGMIVDDLKDYRPGLKARKEFDIKSPLILCDFTKDDVRQLAKKEGISNWNRSSGCSVISRFPTGTPLNQDNVQQILASEAYMRQKGFDPVRVRYYNELAKLELSPDQFDQFFREKDEILAQFKVYGFKHLALDVEGYVYGKLNR</sequence>
<dbReference type="PIRSF" id="PIRSF006661">
    <property type="entry name" value="PP-lp_UCP006661"/>
    <property type="match status" value="1"/>
</dbReference>
<reference evidence="4 5" key="1">
    <citation type="submission" date="2020-12" db="EMBL/GenBank/DDBJ databases">
        <title>FDA dAtabase for Regulatory Grade micrObial Sequences (FDA-ARGOS): Supporting development and validation of Infectious Disease Dx tests.</title>
        <authorList>
            <person name="Sproer C."/>
            <person name="Gronow S."/>
            <person name="Severitt S."/>
            <person name="Schroder I."/>
            <person name="Tallon L."/>
            <person name="Sadzewicz L."/>
            <person name="Zhao X."/>
            <person name="Boylan J."/>
            <person name="Ott S."/>
            <person name="Bowen H."/>
            <person name="Vavikolanu K."/>
            <person name="Mehta A."/>
            <person name="Aluvathingal J."/>
            <person name="Nadendla S."/>
            <person name="Lowell S."/>
            <person name="Myers T."/>
            <person name="Yan Y."/>
            <person name="Sichtig H."/>
        </authorList>
    </citation>
    <scope>NUCLEOTIDE SEQUENCE [LARGE SCALE GENOMIC DNA]</scope>
    <source>
        <strain evidence="4 5">FDAARGOS_911</strain>
    </source>
</reference>
<feature type="active site" description="Nucleophile and sulfur donor" evidence="1">
    <location>
        <position position="175"/>
    </location>
</feature>